<keyword evidence="3" id="KW-1185">Reference proteome</keyword>
<organism evidence="2 3">
    <name type="scientific">Lactarius akahatsu</name>
    <dbReference type="NCBI Taxonomy" id="416441"/>
    <lineage>
        <taxon>Eukaryota</taxon>
        <taxon>Fungi</taxon>
        <taxon>Dikarya</taxon>
        <taxon>Basidiomycota</taxon>
        <taxon>Agaricomycotina</taxon>
        <taxon>Agaricomycetes</taxon>
        <taxon>Russulales</taxon>
        <taxon>Russulaceae</taxon>
        <taxon>Lactarius</taxon>
    </lineage>
</organism>
<feature type="transmembrane region" description="Helical" evidence="1">
    <location>
        <begin position="12"/>
        <end position="32"/>
    </location>
</feature>
<name>A0AAD4LPF9_9AGAM</name>
<evidence type="ECO:0000256" key="1">
    <source>
        <dbReference type="SAM" id="Phobius"/>
    </source>
</evidence>
<keyword evidence="1" id="KW-0812">Transmembrane</keyword>
<dbReference type="AlphaFoldDB" id="A0AAD4LPF9"/>
<accession>A0AAD4LPF9</accession>
<feature type="transmembrane region" description="Helical" evidence="1">
    <location>
        <begin position="236"/>
        <end position="258"/>
    </location>
</feature>
<dbReference type="InterPro" id="IPR052413">
    <property type="entry name" value="SUR7_domain"/>
</dbReference>
<dbReference type="InterPro" id="IPR009571">
    <property type="entry name" value="SUR7/Rim9-like_fungi"/>
</dbReference>
<sequence length="260" mass="27514">MIQQYKLRGEICIGFASIFSFAAVLLLIFVHVGQISTSSVPRGIAMAKMNVSQYGQTLAQGLGDPITGLYASNASAPLQKEAGIRQVYKFGLYSYCGYLNTTAGTCTNTTIANKYQPYDALLADMSANYSALTIYIINGTSSFESQSIAGHTRSAYYLILVGTICAFLALVIGVFKRTLAFLTSACLAIIATAFVLTGASLWTSAINSSESVNGLILNTTDIPLGIEVSSGSGLSLLWAAVGCLFASLIPYLISCCTFRG</sequence>
<dbReference type="EMBL" id="JAKELL010000007">
    <property type="protein sequence ID" value="KAH8997569.1"/>
    <property type="molecule type" value="Genomic_DNA"/>
</dbReference>
<keyword evidence="1" id="KW-1133">Transmembrane helix</keyword>
<dbReference type="Gene3D" id="1.20.140.150">
    <property type="match status" value="1"/>
</dbReference>
<feature type="transmembrane region" description="Helical" evidence="1">
    <location>
        <begin position="155"/>
        <end position="175"/>
    </location>
</feature>
<evidence type="ECO:0000313" key="2">
    <source>
        <dbReference type="EMBL" id="KAH8997569.1"/>
    </source>
</evidence>
<keyword evidence="1" id="KW-0472">Membrane</keyword>
<dbReference type="GO" id="GO:0005886">
    <property type="term" value="C:plasma membrane"/>
    <property type="evidence" value="ECO:0007669"/>
    <property type="project" value="InterPro"/>
</dbReference>
<dbReference type="GO" id="GO:0051285">
    <property type="term" value="C:cell cortex of cell tip"/>
    <property type="evidence" value="ECO:0007669"/>
    <property type="project" value="TreeGrafter"/>
</dbReference>
<gene>
    <name evidence="2" type="ORF">EDB92DRAFT_1840455</name>
</gene>
<evidence type="ECO:0000313" key="3">
    <source>
        <dbReference type="Proteomes" id="UP001201163"/>
    </source>
</evidence>
<comment type="caution">
    <text evidence="2">The sequence shown here is derived from an EMBL/GenBank/DDBJ whole genome shotgun (WGS) entry which is preliminary data.</text>
</comment>
<dbReference type="Pfam" id="PF06687">
    <property type="entry name" value="SUR7"/>
    <property type="match status" value="1"/>
</dbReference>
<protein>
    <submittedName>
        <fullName evidence="2">Uncharacterized protein</fullName>
    </submittedName>
</protein>
<dbReference type="GO" id="GO:0031505">
    <property type="term" value="P:fungal-type cell wall organization"/>
    <property type="evidence" value="ECO:0007669"/>
    <property type="project" value="TreeGrafter"/>
</dbReference>
<dbReference type="PANTHER" id="PTHR28019">
    <property type="entry name" value="CELL MEMBRANE PROTEIN YLR413W-RELATED"/>
    <property type="match status" value="1"/>
</dbReference>
<reference evidence="2" key="1">
    <citation type="submission" date="2022-01" db="EMBL/GenBank/DDBJ databases">
        <title>Comparative genomics reveals a dynamic genome evolution in the ectomycorrhizal milk-cap (Lactarius) mushrooms.</title>
        <authorList>
            <consortium name="DOE Joint Genome Institute"/>
            <person name="Lebreton A."/>
            <person name="Tang N."/>
            <person name="Kuo A."/>
            <person name="LaButti K."/>
            <person name="Drula E."/>
            <person name="Barry K."/>
            <person name="Clum A."/>
            <person name="Lipzen A."/>
            <person name="Mousain D."/>
            <person name="Ng V."/>
            <person name="Wang R."/>
            <person name="Wang X."/>
            <person name="Dai Y."/>
            <person name="Henrissat B."/>
            <person name="Grigoriev I.V."/>
            <person name="Guerin-Laguette A."/>
            <person name="Yu F."/>
            <person name="Martin F.M."/>
        </authorList>
    </citation>
    <scope>NUCLEOTIDE SEQUENCE</scope>
    <source>
        <strain evidence="2">QP</strain>
    </source>
</reference>
<dbReference type="Proteomes" id="UP001201163">
    <property type="component" value="Unassembled WGS sequence"/>
</dbReference>
<proteinExistence type="predicted"/>
<dbReference type="PANTHER" id="PTHR28019:SF2">
    <property type="entry name" value="CELL MEMBRANE PROTEIN YLR413W-RELATED"/>
    <property type="match status" value="1"/>
</dbReference>
<feature type="transmembrane region" description="Helical" evidence="1">
    <location>
        <begin position="182"/>
        <end position="202"/>
    </location>
</feature>